<dbReference type="InterPro" id="IPR000719">
    <property type="entry name" value="Prot_kinase_dom"/>
</dbReference>
<evidence type="ECO:0000256" key="17">
    <source>
        <dbReference type="ARBA" id="ARBA00047899"/>
    </source>
</evidence>
<keyword evidence="7" id="KW-0812">Transmembrane</keyword>
<dbReference type="PANTHER" id="PTHR48005:SF16">
    <property type="entry name" value="MDIS1-INTERACTING RECEPTOR LIKE KINASE 2-LIKE ISOFORM X1"/>
    <property type="match status" value="1"/>
</dbReference>
<keyword evidence="9" id="KW-0677">Repeat</keyword>
<dbReference type="PANTHER" id="PTHR48005">
    <property type="entry name" value="LEUCINE RICH REPEAT KINASE 2"/>
    <property type="match status" value="1"/>
</dbReference>
<evidence type="ECO:0000256" key="18">
    <source>
        <dbReference type="ARBA" id="ARBA00048679"/>
    </source>
</evidence>
<protein>
    <recommendedName>
        <fullName evidence="2">non-specific serine/threonine protein kinase</fullName>
        <ecNumber evidence="2">2.7.11.1</ecNumber>
    </recommendedName>
</protein>
<dbReference type="InterPro" id="IPR051420">
    <property type="entry name" value="Ser_Thr_Kinases_DiverseReg"/>
</dbReference>
<dbReference type="GO" id="GO:0004674">
    <property type="term" value="F:protein serine/threonine kinase activity"/>
    <property type="evidence" value="ECO:0007669"/>
    <property type="project" value="UniProtKB-KW"/>
</dbReference>
<keyword evidence="5" id="KW-0433">Leucine-rich repeat</keyword>
<evidence type="ECO:0000256" key="6">
    <source>
        <dbReference type="ARBA" id="ARBA00022679"/>
    </source>
</evidence>
<evidence type="ECO:0000256" key="9">
    <source>
        <dbReference type="ARBA" id="ARBA00022737"/>
    </source>
</evidence>
<dbReference type="GO" id="GO:0005524">
    <property type="term" value="F:ATP binding"/>
    <property type="evidence" value="ECO:0007669"/>
    <property type="project" value="UniProtKB-KW"/>
</dbReference>
<keyword evidence="6" id="KW-0808">Transferase</keyword>
<dbReference type="InterPro" id="IPR011009">
    <property type="entry name" value="Kinase-like_dom_sf"/>
</dbReference>
<evidence type="ECO:0000256" key="4">
    <source>
        <dbReference type="ARBA" id="ARBA00022553"/>
    </source>
</evidence>
<keyword evidence="16" id="KW-0325">Glycoprotein</keyword>
<dbReference type="AlphaFoldDB" id="A0AAD8I915"/>
<comment type="caution">
    <text evidence="20">The sequence shown here is derived from an EMBL/GenBank/DDBJ whole genome shotgun (WGS) entry which is preliminary data.</text>
</comment>
<dbReference type="PROSITE" id="PS50011">
    <property type="entry name" value="PROTEIN_KINASE_DOM"/>
    <property type="match status" value="1"/>
</dbReference>
<dbReference type="Gene3D" id="1.10.510.10">
    <property type="entry name" value="Transferase(Phosphotransferase) domain 1"/>
    <property type="match status" value="1"/>
</dbReference>
<sequence>MCSVWNFDGIIAYEDIIRATNSFDIRSSCIRTGCYGIVYEARLPSGKTVALKKLHRLEAEEPAFDRSFKNEVHILSSIRHKNIVKLYGFCLHNQMHVSCLRHDCSPPIVHSDISSNNILLNSKIEAFVADFGASRLLDPDSSNQTMVAGA</sequence>
<evidence type="ECO:0000256" key="7">
    <source>
        <dbReference type="ARBA" id="ARBA00022692"/>
    </source>
</evidence>
<keyword evidence="21" id="KW-1185">Reference proteome</keyword>
<comment type="catalytic activity">
    <reaction evidence="18">
        <text>L-seryl-[protein] + ATP = O-phospho-L-seryl-[protein] + ADP + H(+)</text>
        <dbReference type="Rhea" id="RHEA:17989"/>
        <dbReference type="Rhea" id="RHEA-COMP:9863"/>
        <dbReference type="Rhea" id="RHEA-COMP:11604"/>
        <dbReference type="ChEBI" id="CHEBI:15378"/>
        <dbReference type="ChEBI" id="CHEBI:29999"/>
        <dbReference type="ChEBI" id="CHEBI:30616"/>
        <dbReference type="ChEBI" id="CHEBI:83421"/>
        <dbReference type="ChEBI" id="CHEBI:456216"/>
        <dbReference type="EC" id="2.7.11.1"/>
    </reaction>
</comment>
<evidence type="ECO:0000256" key="8">
    <source>
        <dbReference type="ARBA" id="ARBA00022729"/>
    </source>
</evidence>
<keyword evidence="14" id="KW-0472">Membrane</keyword>
<evidence type="ECO:0000256" key="2">
    <source>
        <dbReference type="ARBA" id="ARBA00012513"/>
    </source>
</evidence>
<evidence type="ECO:0000259" key="19">
    <source>
        <dbReference type="PROSITE" id="PS50011"/>
    </source>
</evidence>
<dbReference type="Gene3D" id="3.30.200.20">
    <property type="entry name" value="Phosphorylase Kinase, domain 1"/>
    <property type="match status" value="1"/>
</dbReference>
<dbReference type="Proteomes" id="UP001237642">
    <property type="component" value="Unassembled WGS sequence"/>
</dbReference>
<evidence type="ECO:0000256" key="13">
    <source>
        <dbReference type="ARBA" id="ARBA00022989"/>
    </source>
</evidence>
<dbReference type="SUPFAM" id="SSF56112">
    <property type="entry name" value="Protein kinase-like (PK-like)"/>
    <property type="match status" value="1"/>
</dbReference>
<evidence type="ECO:0000256" key="14">
    <source>
        <dbReference type="ARBA" id="ARBA00023136"/>
    </source>
</evidence>
<comment type="catalytic activity">
    <reaction evidence="17">
        <text>L-threonyl-[protein] + ATP = O-phospho-L-threonyl-[protein] + ADP + H(+)</text>
        <dbReference type="Rhea" id="RHEA:46608"/>
        <dbReference type="Rhea" id="RHEA-COMP:11060"/>
        <dbReference type="Rhea" id="RHEA-COMP:11605"/>
        <dbReference type="ChEBI" id="CHEBI:15378"/>
        <dbReference type="ChEBI" id="CHEBI:30013"/>
        <dbReference type="ChEBI" id="CHEBI:30616"/>
        <dbReference type="ChEBI" id="CHEBI:61977"/>
        <dbReference type="ChEBI" id="CHEBI:456216"/>
        <dbReference type="EC" id="2.7.11.1"/>
    </reaction>
</comment>
<dbReference type="InterPro" id="IPR001245">
    <property type="entry name" value="Ser-Thr/Tyr_kinase_cat_dom"/>
</dbReference>
<comment type="subcellular location">
    <subcellularLocation>
        <location evidence="1">Membrane</location>
        <topology evidence="1">Single-pass type I membrane protein</topology>
    </subcellularLocation>
</comment>
<feature type="domain" description="Protein kinase" evidence="19">
    <location>
        <begin position="1"/>
        <end position="150"/>
    </location>
</feature>
<evidence type="ECO:0000256" key="16">
    <source>
        <dbReference type="ARBA" id="ARBA00023180"/>
    </source>
</evidence>
<dbReference type="EMBL" id="JAUIZM010000006">
    <property type="protein sequence ID" value="KAK1381309.1"/>
    <property type="molecule type" value="Genomic_DNA"/>
</dbReference>
<evidence type="ECO:0000256" key="1">
    <source>
        <dbReference type="ARBA" id="ARBA00004479"/>
    </source>
</evidence>
<dbReference type="InterPro" id="IPR008266">
    <property type="entry name" value="Tyr_kinase_AS"/>
</dbReference>
<keyword evidence="3" id="KW-0723">Serine/threonine-protein kinase</keyword>
<evidence type="ECO:0000256" key="15">
    <source>
        <dbReference type="ARBA" id="ARBA00023170"/>
    </source>
</evidence>
<evidence type="ECO:0000256" key="10">
    <source>
        <dbReference type="ARBA" id="ARBA00022741"/>
    </source>
</evidence>
<keyword evidence="4" id="KW-0597">Phosphoprotein</keyword>
<evidence type="ECO:0000256" key="11">
    <source>
        <dbReference type="ARBA" id="ARBA00022777"/>
    </source>
</evidence>
<evidence type="ECO:0000313" key="21">
    <source>
        <dbReference type="Proteomes" id="UP001237642"/>
    </source>
</evidence>
<keyword evidence="8" id="KW-0732">Signal</keyword>
<reference evidence="20" key="2">
    <citation type="submission" date="2023-05" db="EMBL/GenBank/DDBJ databases">
        <authorList>
            <person name="Schelkunov M.I."/>
        </authorList>
    </citation>
    <scope>NUCLEOTIDE SEQUENCE</scope>
    <source>
        <strain evidence="20">Hsosn_3</strain>
        <tissue evidence="20">Leaf</tissue>
    </source>
</reference>
<dbReference type="PROSITE" id="PS00109">
    <property type="entry name" value="PROTEIN_KINASE_TYR"/>
    <property type="match status" value="1"/>
</dbReference>
<evidence type="ECO:0000256" key="3">
    <source>
        <dbReference type="ARBA" id="ARBA00022527"/>
    </source>
</evidence>
<gene>
    <name evidence="20" type="ORF">POM88_028053</name>
</gene>
<dbReference type="FunFam" id="3.30.200.20:FF:000309">
    <property type="entry name" value="Leucine-rich repeat receptor protein kinase MSP1"/>
    <property type="match status" value="1"/>
</dbReference>
<keyword evidence="10" id="KW-0547">Nucleotide-binding</keyword>
<keyword evidence="15" id="KW-0675">Receptor</keyword>
<evidence type="ECO:0000256" key="5">
    <source>
        <dbReference type="ARBA" id="ARBA00022614"/>
    </source>
</evidence>
<accession>A0AAD8I915</accession>
<dbReference type="EC" id="2.7.11.1" evidence="2"/>
<dbReference type="GO" id="GO:0016020">
    <property type="term" value="C:membrane"/>
    <property type="evidence" value="ECO:0007669"/>
    <property type="project" value="UniProtKB-SubCell"/>
</dbReference>
<organism evidence="20 21">
    <name type="scientific">Heracleum sosnowskyi</name>
    <dbReference type="NCBI Taxonomy" id="360622"/>
    <lineage>
        <taxon>Eukaryota</taxon>
        <taxon>Viridiplantae</taxon>
        <taxon>Streptophyta</taxon>
        <taxon>Embryophyta</taxon>
        <taxon>Tracheophyta</taxon>
        <taxon>Spermatophyta</taxon>
        <taxon>Magnoliopsida</taxon>
        <taxon>eudicotyledons</taxon>
        <taxon>Gunneridae</taxon>
        <taxon>Pentapetalae</taxon>
        <taxon>asterids</taxon>
        <taxon>campanulids</taxon>
        <taxon>Apiales</taxon>
        <taxon>Apiaceae</taxon>
        <taxon>Apioideae</taxon>
        <taxon>apioid superclade</taxon>
        <taxon>Tordylieae</taxon>
        <taxon>Tordyliinae</taxon>
        <taxon>Heracleum</taxon>
    </lineage>
</organism>
<evidence type="ECO:0000313" key="20">
    <source>
        <dbReference type="EMBL" id="KAK1381309.1"/>
    </source>
</evidence>
<evidence type="ECO:0000256" key="12">
    <source>
        <dbReference type="ARBA" id="ARBA00022840"/>
    </source>
</evidence>
<dbReference type="Pfam" id="PF07714">
    <property type="entry name" value="PK_Tyr_Ser-Thr"/>
    <property type="match status" value="1"/>
</dbReference>
<proteinExistence type="predicted"/>
<keyword evidence="12" id="KW-0067">ATP-binding</keyword>
<name>A0AAD8I915_9APIA</name>
<reference evidence="20" key="1">
    <citation type="submission" date="2023-02" db="EMBL/GenBank/DDBJ databases">
        <title>Genome of toxic invasive species Heracleum sosnowskyi carries increased number of genes despite the absence of recent whole-genome duplications.</title>
        <authorList>
            <person name="Schelkunov M."/>
            <person name="Shtratnikova V."/>
            <person name="Makarenko M."/>
            <person name="Klepikova A."/>
            <person name="Omelchenko D."/>
            <person name="Novikova G."/>
            <person name="Obukhova E."/>
            <person name="Bogdanov V."/>
            <person name="Penin A."/>
            <person name="Logacheva M."/>
        </authorList>
    </citation>
    <scope>NUCLEOTIDE SEQUENCE</scope>
    <source>
        <strain evidence="20">Hsosn_3</strain>
        <tissue evidence="20">Leaf</tissue>
    </source>
</reference>
<keyword evidence="13" id="KW-1133">Transmembrane helix</keyword>
<keyword evidence="11" id="KW-0418">Kinase</keyword>